<evidence type="ECO:0000256" key="5">
    <source>
        <dbReference type="SAM" id="Phobius"/>
    </source>
</evidence>
<dbReference type="PANTHER" id="PTHR43229">
    <property type="entry name" value="NODULATION PROTEIN J"/>
    <property type="match status" value="1"/>
</dbReference>
<dbReference type="Pfam" id="PF01061">
    <property type="entry name" value="ABC2_membrane"/>
    <property type="match status" value="1"/>
</dbReference>
<dbReference type="Proteomes" id="UP000308744">
    <property type="component" value="Unassembled WGS sequence"/>
</dbReference>
<dbReference type="RefSeq" id="WP_107896339.1">
    <property type="nucleotide sequence ID" value="NZ_PYWM01000019.1"/>
</dbReference>
<organism evidence="7 8">
    <name type="scientific">Lysinibacillus mangiferihumi</name>
    <dbReference type="NCBI Taxonomy" id="1130819"/>
    <lineage>
        <taxon>Bacteria</taxon>
        <taxon>Bacillati</taxon>
        <taxon>Bacillota</taxon>
        <taxon>Bacilli</taxon>
        <taxon>Bacillales</taxon>
        <taxon>Bacillaceae</taxon>
        <taxon>Lysinibacillus</taxon>
    </lineage>
</organism>
<feature type="transmembrane region" description="Helical" evidence="5">
    <location>
        <begin position="54"/>
        <end position="76"/>
    </location>
</feature>
<feature type="transmembrane region" description="Helical" evidence="5">
    <location>
        <begin position="20"/>
        <end position="42"/>
    </location>
</feature>
<keyword evidence="8" id="KW-1185">Reference proteome</keyword>
<dbReference type="InterPro" id="IPR013525">
    <property type="entry name" value="ABC2_TM"/>
</dbReference>
<feature type="domain" description="ABC-2 type transporter transmembrane" evidence="6">
    <location>
        <begin position="15"/>
        <end position="211"/>
    </location>
</feature>
<keyword evidence="3 5" id="KW-1133">Transmembrane helix</keyword>
<evidence type="ECO:0000313" key="8">
    <source>
        <dbReference type="Proteomes" id="UP000308744"/>
    </source>
</evidence>
<feature type="transmembrane region" description="Helical" evidence="5">
    <location>
        <begin position="218"/>
        <end position="240"/>
    </location>
</feature>
<evidence type="ECO:0000259" key="6">
    <source>
        <dbReference type="Pfam" id="PF01061"/>
    </source>
</evidence>
<evidence type="ECO:0000256" key="1">
    <source>
        <dbReference type="ARBA" id="ARBA00004141"/>
    </source>
</evidence>
<reference evidence="7 8" key="1">
    <citation type="submission" date="2019-04" db="EMBL/GenBank/DDBJ databases">
        <title>Lysinibacillus genome sequencing.</title>
        <authorList>
            <person name="Dunlap C."/>
        </authorList>
    </citation>
    <scope>NUCLEOTIDE SEQUENCE [LARGE SCALE GENOMIC DNA]</scope>
    <source>
        <strain evidence="7 8">CCTCC AB 2010389</strain>
    </source>
</reference>
<dbReference type="AlphaFoldDB" id="A0A4U2Z4U0"/>
<feature type="transmembrane region" description="Helical" evidence="5">
    <location>
        <begin position="96"/>
        <end position="121"/>
    </location>
</feature>
<dbReference type="GO" id="GO:0140359">
    <property type="term" value="F:ABC-type transporter activity"/>
    <property type="evidence" value="ECO:0007669"/>
    <property type="project" value="InterPro"/>
</dbReference>
<sequence>MSRYNSSIGLLKWSLIRHKFYIPVFVIVQVVLSLAVIYGFSFITNAKDYISRSFLCTGAITINILAVTCVLAPQIVSEAKQNGVFNYQKTLPISRVGILLSDLLIWGLIPLPGILLCMFIGAINFDMKIYLDFIGVFSLLFVILSLLLLGFAIAYLLPPNVMTLITQVIMIVGLLFSPIIYSEDRLPIWLSYVYNVLPFVPVSNIIRASLFHLNDYNMTHYLVVMVWGIISFVGAMFIIARRK</sequence>
<keyword evidence="2 5" id="KW-0812">Transmembrane</keyword>
<gene>
    <name evidence="7" type="ORF">FC756_09305</name>
</gene>
<evidence type="ECO:0000313" key="7">
    <source>
        <dbReference type="EMBL" id="TKI69159.1"/>
    </source>
</evidence>
<evidence type="ECO:0000256" key="3">
    <source>
        <dbReference type="ARBA" id="ARBA00022989"/>
    </source>
</evidence>
<proteinExistence type="predicted"/>
<keyword evidence="4 5" id="KW-0472">Membrane</keyword>
<dbReference type="PANTHER" id="PTHR43229:SF2">
    <property type="entry name" value="NODULATION PROTEIN J"/>
    <property type="match status" value="1"/>
</dbReference>
<evidence type="ECO:0000256" key="4">
    <source>
        <dbReference type="ARBA" id="ARBA00023136"/>
    </source>
</evidence>
<dbReference type="GO" id="GO:0016020">
    <property type="term" value="C:membrane"/>
    <property type="evidence" value="ECO:0007669"/>
    <property type="project" value="UniProtKB-SubCell"/>
</dbReference>
<dbReference type="InterPro" id="IPR051784">
    <property type="entry name" value="Nod_factor_ABC_transporter"/>
</dbReference>
<dbReference type="EMBL" id="SZPU01000032">
    <property type="protein sequence ID" value="TKI69159.1"/>
    <property type="molecule type" value="Genomic_DNA"/>
</dbReference>
<evidence type="ECO:0000256" key="2">
    <source>
        <dbReference type="ARBA" id="ARBA00022692"/>
    </source>
</evidence>
<comment type="caution">
    <text evidence="7">The sequence shown here is derived from an EMBL/GenBank/DDBJ whole genome shotgun (WGS) entry which is preliminary data.</text>
</comment>
<protein>
    <submittedName>
        <fullName evidence="7">ABC transporter permease</fullName>
    </submittedName>
</protein>
<feature type="transmembrane region" description="Helical" evidence="5">
    <location>
        <begin position="133"/>
        <end position="155"/>
    </location>
</feature>
<accession>A0A4U2Z4U0</accession>
<name>A0A4U2Z4U0_9BACI</name>
<feature type="transmembrane region" description="Helical" evidence="5">
    <location>
        <begin position="188"/>
        <end position="206"/>
    </location>
</feature>
<comment type="subcellular location">
    <subcellularLocation>
        <location evidence="1">Membrane</location>
        <topology evidence="1">Multi-pass membrane protein</topology>
    </subcellularLocation>
</comment>
<feature type="transmembrane region" description="Helical" evidence="5">
    <location>
        <begin position="161"/>
        <end position="181"/>
    </location>
</feature>